<protein>
    <submittedName>
        <fullName evidence="2">Uncharacterized protein</fullName>
    </submittedName>
</protein>
<accession>A0A137NQH9</accession>
<reference evidence="2 3" key="1">
    <citation type="journal article" date="2015" name="Genome Biol. Evol.">
        <title>Phylogenomic analyses indicate that early fungi evolved digesting cell walls of algal ancestors of land plants.</title>
        <authorList>
            <person name="Chang Y."/>
            <person name="Wang S."/>
            <person name="Sekimoto S."/>
            <person name="Aerts A.L."/>
            <person name="Choi C."/>
            <person name="Clum A."/>
            <person name="LaButti K.M."/>
            <person name="Lindquist E.A."/>
            <person name="Yee Ngan C."/>
            <person name="Ohm R.A."/>
            <person name="Salamov A.A."/>
            <person name="Grigoriev I.V."/>
            <person name="Spatafora J.W."/>
            <person name="Berbee M.L."/>
        </authorList>
    </citation>
    <scope>NUCLEOTIDE SEQUENCE [LARGE SCALE GENOMIC DNA]</scope>
    <source>
        <strain evidence="2 3">NRRL 28638</strain>
    </source>
</reference>
<feature type="chain" id="PRO_5007293938" evidence="1">
    <location>
        <begin position="21"/>
        <end position="97"/>
    </location>
</feature>
<name>A0A137NQH9_CONC2</name>
<feature type="signal peptide" evidence="1">
    <location>
        <begin position="1"/>
        <end position="20"/>
    </location>
</feature>
<proteinExistence type="predicted"/>
<keyword evidence="3" id="KW-1185">Reference proteome</keyword>
<evidence type="ECO:0000256" key="1">
    <source>
        <dbReference type="SAM" id="SignalP"/>
    </source>
</evidence>
<organism evidence="2 3">
    <name type="scientific">Conidiobolus coronatus (strain ATCC 28846 / CBS 209.66 / NRRL 28638)</name>
    <name type="common">Delacroixia coronata</name>
    <dbReference type="NCBI Taxonomy" id="796925"/>
    <lineage>
        <taxon>Eukaryota</taxon>
        <taxon>Fungi</taxon>
        <taxon>Fungi incertae sedis</taxon>
        <taxon>Zoopagomycota</taxon>
        <taxon>Entomophthoromycotina</taxon>
        <taxon>Entomophthoromycetes</taxon>
        <taxon>Entomophthorales</taxon>
        <taxon>Ancylistaceae</taxon>
        <taxon>Conidiobolus</taxon>
    </lineage>
</organism>
<dbReference type="Proteomes" id="UP000070444">
    <property type="component" value="Unassembled WGS sequence"/>
</dbReference>
<keyword evidence="1" id="KW-0732">Signal</keyword>
<evidence type="ECO:0000313" key="2">
    <source>
        <dbReference type="EMBL" id="KXN64972.1"/>
    </source>
</evidence>
<dbReference type="AlphaFoldDB" id="A0A137NQH9"/>
<dbReference type="OrthoDB" id="10013825at2759"/>
<evidence type="ECO:0000313" key="3">
    <source>
        <dbReference type="Proteomes" id="UP000070444"/>
    </source>
</evidence>
<dbReference type="EMBL" id="KQ965038">
    <property type="protein sequence ID" value="KXN64972.1"/>
    <property type="molecule type" value="Genomic_DNA"/>
</dbReference>
<sequence length="97" mass="10759">MNFNLFALFTAALVSAQGSALQTCNGDRWNNELNKAYYVDEVKGFITSANAFLPRSGLPKKHRVVGPKYPGDRAYFVDRLTITVDENNIVTSLSCII</sequence>
<gene>
    <name evidence="2" type="ORF">CONCODRAFT_13614</name>
</gene>
<dbReference type="Gene3D" id="3.30.10.10">
    <property type="entry name" value="Trypsin Inhibitor V, subunit A"/>
    <property type="match status" value="1"/>
</dbReference>